<dbReference type="CDD" id="cd03221">
    <property type="entry name" value="ABCF_EF-3"/>
    <property type="match status" value="2"/>
</dbReference>
<dbReference type="InterPro" id="IPR051309">
    <property type="entry name" value="ABCF_ATPase"/>
</dbReference>
<dbReference type="InterPro" id="IPR032524">
    <property type="entry name" value="ABC_tran_C"/>
</dbReference>
<keyword evidence="2 5" id="KW-0067">ATP-binding</keyword>
<dbReference type="InterPro" id="IPR037118">
    <property type="entry name" value="Val-tRNA_synth_C_sf"/>
</dbReference>
<name>A0ABV2KUM0_9BACI</name>
<dbReference type="Gene3D" id="1.10.287.380">
    <property type="entry name" value="Valyl-tRNA synthetase, C-terminal domain"/>
    <property type="match status" value="1"/>
</dbReference>
<dbReference type="PROSITE" id="PS00211">
    <property type="entry name" value="ABC_TRANSPORTER_1"/>
    <property type="match status" value="2"/>
</dbReference>
<dbReference type="Proteomes" id="UP001549167">
    <property type="component" value="Unassembled WGS sequence"/>
</dbReference>
<dbReference type="EMBL" id="JBEPMX010000005">
    <property type="protein sequence ID" value="MET3683262.1"/>
    <property type="molecule type" value="Genomic_DNA"/>
</dbReference>
<dbReference type="PANTHER" id="PTHR42855">
    <property type="entry name" value="ABC TRANSPORTER ATP-BINDING SUBUNIT"/>
    <property type="match status" value="1"/>
</dbReference>
<evidence type="ECO:0000256" key="3">
    <source>
        <dbReference type="SAM" id="MobiDB-lite"/>
    </source>
</evidence>
<dbReference type="Pfam" id="PF00005">
    <property type="entry name" value="ABC_tran"/>
    <property type="match status" value="2"/>
</dbReference>
<feature type="compositionally biased region" description="Basic and acidic residues" evidence="3">
    <location>
        <begin position="545"/>
        <end position="555"/>
    </location>
</feature>
<gene>
    <name evidence="5" type="ORF">ABID56_001353</name>
</gene>
<keyword evidence="6" id="KW-1185">Reference proteome</keyword>
<evidence type="ECO:0000256" key="2">
    <source>
        <dbReference type="ARBA" id="ARBA00022840"/>
    </source>
</evidence>
<evidence type="ECO:0000313" key="5">
    <source>
        <dbReference type="EMBL" id="MET3683262.1"/>
    </source>
</evidence>
<dbReference type="InterPro" id="IPR003439">
    <property type="entry name" value="ABC_transporter-like_ATP-bd"/>
</dbReference>
<dbReference type="SUPFAM" id="SSF52540">
    <property type="entry name" value="P-loop containing nucleoside triphosphate hydrolases"/>
    <property type="match status" value="2"/>
</dbReference>
<comment type="caution">
    <text evidence="5">The sequence shown here is derived from an EMBL/GenBank/DDBJ whole genome shotgun (WGS) entry which is preliminary data.</text>
</comment>
<dbReference type="InterPro" id="IPR027417">
    <property type="entry name" value="P-loop_NTPase"/>
</dbReference>
<feature type="domain" description="ABC transporter" evidence="4">
    <location>
        <begin position="331"/>
        <end position="546"/>
    </location>
</feature>
<dbReference type="Gene3D" id="3.40.50.300">
    <property type="entry name" value="P-loop containing nucleotide triphosphate hydrolases"/>
    <property type="match status" value="2"/>
</dbReference>
<evidence type="ECO:0000256" key="1">
    <source>
        <dbReference type="ARBA" id="ARBA00022741"/>
    </source>
</evidence>
<dbReference type="RefSeq" id="WP_354219840.1">
    <property type="nucleotide sequence ID" value="NZ_JBEPMX010000005.1"/>
</dbReference>
<dbReference type="SMART" id="SM00382">
    <property type="entry name" value="AAA"/>
    <property type="match status" value="2"/>
</dbReference>
<protein>
    <submittedName>
        <fullName evidence="5">ATP-binding cassette subfamily F protein 3</fullName>
    </submittedName>
</protein>
<dbReference type="GO" id="GO:0005524">
    <property type="term" value="F:ATP binding"/>
    <property type="evidence" value="ECO:0007669"/>
    <property type="project" value="UniProtKB-KW"/>
</dbReference>
<dbReference type="Pfam" id="PF16326">
    <property type="entry name" value="ABC_tran_CTD"/>
    <property type="match status" value="1"/>
</dbReference>
<accession>A0ABV2KUM0</accession>
<evidence type="ECO:0000259" key="4">
    <source>
        <dbReference type="PROSITE" id="PS50893"/>
    </source>
</evidence>
<dbReference type="InterPro" id="IPR003593">
    <property type="entry name" value="AAA+_ATPase"/>
</dbReference>
<dbReference type="PANTHER" id="PTHR42855:SF2">
    <property type="entry name" value="DRUG RESISTANCE ABC TRANSPORTER,ATP-BINDING PROTEIN"/>
    <property type="match status" value="1"/>
</dbReference>
<feature type="domain" description="ABC transporter" evidence="4">
    <location>
        <begin position="4"/>
        <end position="264"/>
    </location>
</feature>
<evidence type="ECO:0000313" key="6">
    <source>
        <dbReference type="Proteomes" id="UP001549167"/>
    </source>
</evidence>
<keyword evidence="1" id="KW-0547">Nucleotide-binding</keyword>
<organism evidence="5 6">
    <name type="scientific">Alkalibacillus flavidus</name>
    <dbReference type="NCBI Taxonomy" id="546021"/>
    <lineage>
        <taxon>Bacteria</taxon>
        <taxon>Bacillati</taxon>
        <taxon>Bacillota</taxon>
        <taxon>Bacilli</taxon>
        <taxon>Bacillales</taxon>
        <taxon>Bacillaceae</taxon>
        <taxon>Alkalibacillus</taxon>
    </lineage>
</organism>
<dbReference type="InterPro" id="IPR017871">
    <property type="entry name" value="ABC_transporter-like_CS"/>
</dbReference>
<proteinExistence type="predicted"/>
<sequence length="651" mass="74596">MIVMQLNNIGKSFGADTILSKIKLEVHHRDRIAIVGRNGAGKSTILQIMAGEASYDEGEIYKPKDVSIGYLAQHSGLSSSETIWNEMLSVFKETVAREKELRELEGQMANPDVFADDESYQQLLTTYDQKQNEFQAMGGFQYEADIKSVLQGLNFGEFDYQTPINDLSGGQKTRLALGKLLLAKPDVLILDEPTNHLDIDTLNWLENYLNSYDGAVVIVSHDRYFLDQTVNVVYEVAFQSSKRYNGNYSYFLQKRQEDYELQMKHFEKQQSEIKRLEDFVQRNIARDSTSKRAQARRKQLEKMERIERPDLDDASAKFSFDIKQKSGNDVLKVNQLEARYGALDEPIFRNVTFSVNRGDRIAIVGPNGVGKTTLIQAILKRMEFVDGEVQVGTNVDFGYYDQEQSTLNPSKTALDELWDDYPLMNEKDVRTVLGNFLFTGEDVLKTVGMLSGGEKARVLLAKLMLQQANVLIMDEPTNHLDLDSKEVLEAALADFPGTIIFVSHDRYFINRIATQVLEMNQHGVKTYLGDYDYYLEKKQEEAEIKAMEDAQKQEDNQAEQTTKSQFEQDKQVKRDIRKLERRIETIETSIQEHEEVIEAEQAKMNNPDLAGDYSTLQDINDTIQHHQEAIDALMEEWETLQEQLDSYETNV</sequence>
<dbReference type="Pfam" id="PF12848">
    <property type="entry name" value="ABC_tran_Xtn"/>
    <property type="match status" value="1"/>
</dbReference>
<feature type="region of interest" description="Disordered" evidence="3">
    <location>
        <begin position="545"/>
        <end position="571"/>
    </location>
</feature>
<dbReference type="InterPro" id="IPR032781">
    <property type="entry name" value="ABC_tran_Xtn"/>
</dbReference>
<reference evidence="5 6" key="1">
    <citation type="submission" date="2024-06" db="EMBL/GenBank/DDBJ databases">
        <title>Genomic Encyclopedia of Type Strains, Phase IV (KMG-IV): sequencing the most valuable type-strain genomes for metagenomic binning, comparative biology and taxonomic classification.</title>
        <authorList>
            <person name="Goeker M."/>
        </authorList>
    </citation>
    <scope>NUCLEOTIDE SEQUENCE [LARGE SCALE GENOMIC DNA]</scope>
    <source>
        <strain evidence="5 6">DSM 23520</strain>
    </source>
</reference>
<dbReference type="PROSITE" id="PS50893">
    <property type="entry name" value="ABC_TRANSPORTER_2"/>
    <property type="match status" value="2"/>
</dbReference>